<keyword evidence="6" id="KW-1185">Reference proteome</keyword>
<dbReference type="GO" id="GO:0000289">
    <property type="term" value="P:nuclear-transcribed mRNA poly(A) tail shortening"/>
    <property type="evidence" value="ECO:0007669"/>
    <property type="project" value="UniProtKB-ARBA"/>
</dbReference>
<dbReference type="Proteomes" id="UP000603453">
    <property type="component" value="Unassembled WGS sequence"/>
</dbReference>
<accession>A0A8H7RMS0</accession>
<dbReference type="GO" id="GO:0030015">
    <property type="term" value="C:CCR4-NOT core complex"/>
    <property type="evidence" value="ECO:0007669"/>
    <property type="project" value="InterPro"/>
</dbReference>
<dbReference type="Pfam" id="PF04153">
    <property type="entry name" value="NOT2_3_5_C"/>
    <property type="match status" value="1"/>
</dbReference>
<dbReference type="AlphaFoldDB" id="A0A8H7RMS0"/>
<feature type="domain" description="NOT2/NOT3/NOT5 C-terminal" evidence="4">
    <location>
        <begin position="47"/>
        <end position="119"/>
    </location>
</feature>
<dbReference type="GO" id="GO:0006355">
    <property type="term" value="P:regulation of DNA-templated transcription"/>
    <property type="evidence" value="ECO:0007669"/>
    <property type="project" value="InterPro"/>
</dbReference>
<dbReference type="Gene3D" id="2.30.30.1020">
    <property type="entry name" value="CCR4-NOT complex subunit 2/3/5, C-terminal domain"/>
    <property type="match status" value="1"/>
</dbReference>
<dbReference type="PANTHER" id="PTHR23326">
    <property type="entry name" value="CCR4 NOT-RELATED"/>
    <property type="match status" value="1"/>
</dbReference>
<dbReference type="InterPro" id="IPR007282">
    <property type="entry name" value="NOT2/3/5_C"/>
</dbReference>
<protein>
    <recommendedName>
        <fullName evidence="4">NOT2/NOT3/NOT5 C-terminal domain-containing protein</fullName>
    </recommendedName>
</protein>
<sequence>SRNTNKPEVKYGLLGLLDTIREIDPDRRTMSIGYDVDRLGLGLDRSYKPKDNIQELVAKKLYERHWRFNKSLCLWMTKEIDEHGRPKKPLQYLPEESTFDQGTFTVFDPFKWKKIKKELSIVRNTIEIKF</sequence>
<evidence type="ECO:0000313" key="5">
    <source>
        <dbReference type="EMBL" id="KAG2213415.1"/>
    </source>
</evidence>
<dbReference type="OrthoDB" id="25391at2759"/>
<comment type="caution">
    <text evidence="5">The sequence shown here is derived from an EMBL/GenBank/DDBJ whole genome shotgun (WGS) entry which is preliminary data.</text>
</comment>
<proteinExistence type="inferred from homology"/>
<reference evidence="5" key="1">
    <citation type="submission" date="2020-12" db="EMBL/GenBank/DDBJ databases">
        <title>Metabolic potential, ecology and presence of endohyphal bacteria is reflected in genomic diversity of Mucoromycotina.</title>
        <authorList>
            <person name="Muszewska A."/>
            <person name="Okrasinska A."/>
            <person name="Steczkiewicz K."/>
            <person name="Drgas O."/>
            <person name="Orlowska M."/>
            <person name="Perlinska-Lenart U."/>
            <person name="Aleksandrzak-Piekarczyk T."/>
            <person name="Szatraj K."/>
            <person name="Zielenkiewicz U."/>
            <person name="Pilsyk S."/>
            <person name="Malc E."/>
            <person name="Mieczkowski P."/>
            <person name="Kruszewska J.S."/>
            <person name="Biernat P."/>
            <person name="Pawlowska J."/>
        </authorList>
    </citation>
    <scope>NUCLEOTIDE SEQUENCE</scope>
    <source>
        <strain evidence="5">WA0000017839</strain>
    </source>
</reference>
<keyword evidence="3" id="KW-0804">Transcription</keyword>
<dbReference type="InterPro" id="IPR040168">
    <property type="entry name" value="Not2/3/5"/>
</dbReference>
<feature type="non-terminal residue" evidence="5">
    <location>
        <position position="1"/>
    </location>
</feature>
<name>A0A8H7RMS0_9FUNG</name>
<comment type="similarity">
    <text evidence="1">Belongs to the CNOT2/3/5 family.</text>
</comment>
<evidence type="ECO:0000256" key="3">
    <source>
        <dbReference type="ARBA" id="ARBA00023163"/>
    </source>
</evidence>
<keyword evidence="2" id="KW-0805">Transcription regulation</keyword>
<dbReference type="EMBL" id="JAEPRD010000003">
    <property type="protein sequence ID" value="KAG2213415.1"/>
    <property type="molecule type" value="Genomic_DNA"/>
</dbReference>
<dbReference type="InterPro" id="IPR038635">
    <property type="entry name" value="CCR4-NOT_su2/3/5_C_sf"/>
</dbReference>
<evidence type="ECO:0000256" key="1">
    <source>
        <dbReference type="ARBA" id="ARBA00007682"/>
    </source>
</evidence>
<organism evidence="5 6">
    <name type="scientific">Mucor saturninus</name>
    <dbReference type="NCBI Taxonomy" id="64648"/>
    <lineage>
        <taxon>Eukaryota</taxon>
        <taxon>Fungi</taxon>
        <taxon>Fungi incertae sedis</taxon>
        <taxon>Mucoromycota</taxon>
        <taxon>Mucoromycotina</taxon>
        <taxon>Mucoromycetes</taxon>
        <taxon>Mucorales</taxon>
        <taxon>Mucorineae</taxon>
        <taxon>Mucoraceae</taxon>
        <taxon>Mucor</taxon>
    </lineage>
</organism>
<gene>
    <name evidence="5" type="ORF">INT47_009088</name>
</gene>
<evidence type="ECO:0000256" key="2">
    <source>
        <dbReference type="ARBA" id="ARBA00023015"/>
    </source>
</evidence>
<evidence type="ECO:0000313" key="6">
    <source>
        <dbReference type="Proteomes" id="UP000603453"/>
    </source>
</evidence>
<evidence type="ECO:0000259" key="4">
    <source>
        <dbReference type="Pfam" id="PF04153"/>
    </source>
</evidence>